<keyword evidence="3" id="KW-1185">Reference proteome</keyword>
<dbReference type="Proteomes" id="UP000199024">
    <property type="component" value="Unassembled WGS sequence"/>
</dbReference>
<dbReference type="STRING" id="474950.SAMN05421771_3774"/>
<dbReference type="EMBL" id="FOZL01000002">
    <property type="protein sequence ID" value="SFS20703.1"/>
    <property type="molecule type" value="Genomic_DNA"/>
</dbReference>
<gene>
    <name evidence="2" type="ORF">SAMN05421771_3774</name>
</gene>
<feature type="transmembrane region" description="Helical" evidence="1">
    <location>
        <begin position="188"/>
        <end position="209"/>
    </location>
</feature>
<proteinExistence type="predicted"/>
<keyword evidence="1" id="KW-0812">Transmembrane</keyword>
<evidence type="ECO:0000313" key="2">
    <source>
        <dbReference type="EMBL" id="SFS20703.1"/>
    </source>
</evidence>
<reference evidence="2 3" key="1">
    <citation type="submission" date="2016-10" db="EMBL/GenBank/DDBJ databases">
        <authorList>
            <person name="de Groot N.N."/>
        </authorList>
    </citation>
    <scope>NUCLEOTIDE SEQUENCE [LARGE SCALE GENOMIC DNA]</scope>
    <source>
        <strain evidence="2 3">DSM 21001</strain>
    </source>
</reference>
<feature type="transmembrane region" description="Helical" evidence="1">
    <location>
        <begin position="130"/>
        <end position="147"/>
    </location>
</feature>
<evidence type="ECO:0000256" key="1">
    <source>
        <dbReference type="SAM" id="Phobius"/>
    </source>
</evidence>
<accession>A0A1I6MYD1</accession>
<dbReference type="RefSeq" id="WP_245782027.1">
    <property type="nucleotide sequence ID" value="NZ_FOZL01000002.1"/>
</dbReference>
<feature type="transmembrane region" description="Helical" evidence="1">
    <location>
        <begin position="284"/>
        <end position="305"/>
    </location>
</feature>
<feature type="transmembrane region" description="Helical" evidence="1">
    <location>
        <begin position="26"/>
        <end position="44"/>
    </location>
</feature>
<sequence length="546" mass="60152">MPTPPRQQTTPPLAASATLSTKGGQVFRILTVAALGMAALLALFPPVGHDQLWCLYVAQRMLAGARLYGPELFESNPPLIMGASLLLAHIAQLTHIPITVLFKLAVVAIELTSALLSHRILQGLYPGMKANTRWFLTFAYVVIYAVMPARDFGQRDHLLAILCLPYVLAAALDASQQNRVPHISHLRYGNTATCLSIATRILIALAAAIGICLKPHNALLVLTSELLLLASTRKRRLFRPELVTILATGALYLAAVRTLTPDYLTQVVPLLKDVYWAIGHLTPLQLAGEAIQLHLLALSVLALYLRKGWRESGLTIAFLFAAGLASTAAYYLQGTGWYYQQIPALSFFAAALALQLADAWDELIVPTCAPVAALSLSLLALGLTAHFTNYPFIPSRSFPIDAPDESFFTDLAPNTPVAILTTSVDDTVMPTAKYHLLWAQRTNNLWILPALLRNESGPRPQHIIPPARLAELEALQHRFMVEDLNRWHPQLILINRCQDPSVQCQVIEDRHDDLLAWFNRDPAFRAAFSSYRYAGSKGDFDAYLLP</sequence>
<feature type="transmembrane region" description="Helical" evidence="1">
    <location>
        <begin position="243"/>
        <end position="264"/>
    </location>
</feature>
<keyword evidence="1" id="KW-1133">Transmembrane helix</keyword>
<dbReference type="AlphaFoldDB" id="A0A1I6MYD1"/>
<evidence type="ECO:0008006" key="4">
    <source>
        <dbReference type="Google" id="ProtNLM"/>
    </source>
</evidence>
<feature type="transmembrane region" description="Helical" evidence="1">
    <location>
        <begin position="79"/>
        <end position="109"/>
    </location>
</feature>
<protein>
    <recommendedName>
        <fullName evidence="4">4-amino-4-deoxy-L-arabinose transferase</fullName>
    </recommendedName>
</protein>
<keyword evidence="1" id="KW-0472">Membrane</keyword>
<organism evidence="2 3">
    <name type="scientific">Granulicella pectinivorans</name>
    <dbReference type="NCBI Taxonomy" id="474950"/>
    <lineage>
        <taxon>Bacteria</taxon>
        <taxon>Pseudomonadati</taxon>
        <taxon>Acidobacteriota</taxon>
        <taxon>Terriglobia</taxon>
        <taxon>Terriglobales</taxon>
        <taxon>Acidobacteriaceae</taxon>
        <taxon>Granulicella</taxon>
    </lineage>
</organism>
<name>A0A1I6MYD1_9BACT</name>
<evidence type="ECO:0000313" key="3">
    <source>
        <dbReference type="Proteomes" id="UP000199024"/>
    </source>
</evidence>
<feature type="transmembrane region" description="Helical" evidence="1">
    <location>
        <begin position="312"/>
        <end position="332"/>
    </location>
</feature>